<dbReference type="PANTHER" id="PTHR24223">
    <property type="entry name" value="ATP-BINDING CASSETTE SUB-FAMILY C"/>
    <property type="match status" value="1"/>
</dbReference>
<dbReference type="Proteomes" id="UP000054560">
    <property type="component" value="Unassembled WGS sequence"/>
</dbReference>
<dbReference type="InterPro" id="IPR011527">
    <property type="entry name" value="ABC1_TM_dom"/>
</dbReference>
<keyword evidence="12" id="KW-1185">Reference proteome</keyword>
<dbReference type="InterPro" id="IPR036640">
    <property type="entry name" value="ABC1_TM_sf"/>
</dbReference>
<dbReference type="OrthoDB" id="6500128at2759"/>
<feature type="non-terminal residue" evidence="11">
    <location>
        <position position="99"/>
    </location>
</feature>
<dbReference type="EMBL" id="KQ250396">
    <property type="protein sequence ID" value="KNC70715.1"/>
    <property type="molecule type" value="Genomic_DNA"/>
</dbReference>
<dbReference type="GO" id="GO:0005524">
    <property type="term" value="F:ATP binding"/>
    <property type="evidence" value="ECO:0007669"/>
    <property type="project" value="UniProtKB-KW"/>
</dbReference>
<keyword evidence="5" id="KW-0547">Nucleotide-binding</keyword>
<dbReference type="PANTHER" id="PTHR24223:SF456">
    <property type="entry name" value="MULTIDRUG RESISTANCE-ASSOCIATED PROTEIN LETHAL(2)03659"/>
    <property type="match status" value="1"/>
</dbReference>
<feature type="domain" description="ABC transmembrane type-1" evidence="10">
    <location>
        <begin position="1"/>
        <end position="99"/>
    </location>
</feature>
<name>A0A0L0F1U5_9EUKA</name>
<dbReference type="Gene3D" id="1.20.1560.10">
    <property type="entry name" value="ABC transporter type 1, transmembrane domain"/>
    <property type="match status" value="1"/>
</dbReference>
<proteinExistence type="inferred from homology"/>
<evidence type="ECO:0000256" key="3">
    <source>
        <dbReference type="ARBA" id="ARBA00022448"/>
    </source>
</evidence>
<dbReference type="InterPro" id="IPR050173">
    <property type="entry name" value="ABC_transporter_C-like"/>
</dbReference>
<keyword evidence="4 9" id="KW-0812">Transmembrane</keyword>
<evidence type="ECO:0000256" key="5">
    <source>
        <dbReference type="ARBA" id="ARBA00022741"/>
    </source>
</evidence>
<dbReference type="Pfam" id="PF00664">
    <property type="entry name" value="ABC_membrane"/>
    <property type="match status" value="1"/>
</dbReference>
<dbReference type="GO" id="GO:0016020">
    <property type="term" value="C:membrane"/>
    <property type="evidence" value="ECO:0007669"/>
    <property type="project" value="UniProtKB-SubCell"/>
</dbReference>
<evidence type="ECO:0000259" key="10">
    <source>
        <dbReference type="PROSITE" id="PS50929"/>
    </source>
</evidence>
<keyword evidence="7 9" id="KW-1133">Transmembrane helix</keyword>
<dbReference type="GeneID" id="25917260"/>
<reference evidence="11 12" key="1">
    <citation type="submission" date="2011-02" db="EMBL/GenBank/DDBJ databases">
        <title>The Genome Sequence of Sphaeroforma arctica JP610.</title>
        <authorList>
            <consortium name="The Broad Institute Genome Sequencing Platform"/>
            <person name="Russ C."/>
            <person name="Cuomo C."/>
            <person name="Young S.K."/>
            <person name="Zeng Q."/>
            <person name="Gargeya S."/>
            <person name="Alvarado L."/>
            <person name="Berlin A."/>
            <person name="Chapman S.B."/>
            <person name="Chen Z."/>
            <person name="Freedman E."/>
            <person name="Gellesch M."/>
            <person name="Goldberg J."/>
            <person name="Griggs A."/>
            <person name="Gujja S."/>
            <person name="Heilman E."/>
            <person name="Heiman D."/>
            <person name="Howarth C."/>
            <person name="Mehta T."/>
            <person name="Neiman D."/>
            <person name="Pearson M."/>
            <person name="Roberts A."/>
            <person name="Saif S."/>
            <person name="Shea T."/>
            <person name="Shenoy N."/>
            <person name="Sisk P."/>
            <person name="Stolte C."/>
            <person name="Sykes S."/>
            <person name="White J."/>
            <person name="Yandava C."/>
            <person name="Burger G."/>
            <person name="Gray M.W."/>
            <person name="Holland P.W.H."/>
            <person name="King N."/>
            <person name="Lang F.B.F."/>
            <person name="Roger A.J."/>
            <person name="Ruiz-Trillo I."/>
            <person name="Haas B."/>
            <person name="Nusbaum C."/>
            <person name="Birren B."/>
        </authorList>
    </citation>
    <scope>NUCLEOTIDE SEQUENCE [LARGE SCALE GENOMIC DNA]</scope>
    <source>
        <strain evidence="11 12">JP610</strain>
    </source>
</reference>
<dbReference type="AlphaFoldDB" id="A0A0L0F1U5"/>
<dbReference type="SUPFAM" id="SSF90123">
    <property type="entry name" value="ABC transporter transmembrane region"/>
    <property type="match status" value="1"/>
</dbReference>
<dbReference type="eggNOG" id="KOG0054">
    <property type="taxonomic scope" value="Eukaryota"/>
</dbReference>
<evidence type="ECO:0000256" key="4">
    <source>
        <dbReference type="ARBA" id="ARBA00022692"/>
    </source>
</evidence>
<organism evidence="11 12">
    <name type="scientific">Sphaeroforma arctica JP610</name>
    <dbReference type="NCBI Taxonomy" id="667725"/>
    <lineage>
        <taxon>Eukaryota</taxon>
        <taxon>Ichthyosporea</taxon>
        <taxon>Ichthyophonida</taxon>
        <taxon>Sphaeroforma</taxon>
    </lineage>
</organism>
<feature type="transmembrane region" description="Helical" evidence="9">
    <location>
        <begin position="76"/>
        <end position="98"/>
    </location>
</feature>
<dbReference type="PROSITE" id="PS50929">
    <property type="entry name" value="ABC_TM1F"/>
    <property type="match status" value="1"/>
</dbReference>
<evidence type="ECO:0000256" key="1">
    <source>
        <dbReference type="ARBA" id="ARBA00004141"/>
    </source>
</evidence>
<dbReference type="GO" id="GO:0140359">
    <property type="term" value="F:ABC-type transporter activity"/>
    <property type="evidence" value="ECO:0007669"/>
    <property type="project" value="InterPro"/>
</dbReference>
<feature type="transmembrane region" description="Helical" evidence="9">
    <location>
        <begin position="44"/>
        <end position="64"/>
    </location>
</feature>
<dbReference type="STRING" id="667725.A0A0L0F1U5"/>
<evidence type="ECO:0000256" key="2">
    <source>
        <dbReference type="ARBA" id="ARBA00009726"/>
    </source>
</evidence>
<keyword evidence="8 9" id="KW-0472">Membrane</keyword>
<evidence type="ECO:0000256" key="7">
    <source>
        <dbReference type="ARBA" id="ARBA00022989"/>
    </source>
</evidence>
<evidence type="ECO:0000313" key="11">
    <source>
        <dbReference type="EMBL" id="KNC70715.1"/>
    </source>
</evidence>
<comment type="subcellular location">
    <subcellularLocation>
        <location evidence="1">Membrane</location>
        <topology evidence="1">Multi-pass membrane protein</topology>
    </subcellularLocation>
</comment>
<evidence type="ECO:0000256" key="6">
    <source>
        <dbReference type="ARBA" id="ARBA00022840"/>
    </source>
</evidence>
<keyword evidence="3" id="KW-0813">Transport</keyword>
<evidence type="ECO:0000256" key="8">
    <source>
        <dbReference type="ARBA" id="ARBA00023136"/>
    </source>
</evidence>
<evidence type="ECO:0000313" key="12">
    <source>
        <dbReference type="Proteomes" id="UP000054560"/>
    </source>
</evidence>
<sequence>MSEVLMGVRVMKMYAWEESFARVVQSLRSQEMIHVRKAAVMRGFNYAMFFASPSIITCAIFVTYHLTGNQLTSKKVFTVLSLLSVLALTLTLFVPFAVQ</sequence>
<dbReference type="RefSeq" id="XP_014144617.1">
    <property type="nucleotide sequence ID" value="XM_014289142.1"/>
</dbReference>
<comment type="similarity">
    <text evidence="2">Belongs to the ABC transporter superfamily. ABCC family. Conjugate transporter (TC 3.A.1.208) subfamily.</text>
</comment>
<evidence type="ECO:0000256" key="9">
    <source>
        <dbReference type="SAM" id="Phobius"/>
    </source>
</evidence>
<keyword evidence="6" id="KW-0067">ATP-binding</keyword>
<gene>
    <name evidence="11" type="ORF">SARC_16756</name>
</gene>
<accession>A0A0L0F1U5</accession>
<protein>
    <recommendedName>
        <fullName evidence="10">ABC transmembrane type-1 domain-containing protein</fullName>
    </recommendedName>
</protein>